<dbReference type="NCBIfam" id="NF003967">
    <property type="entry name" value="PRK05461.1"/>
    <property type="match status" value="1"/>
</dbReference>
<feature type="domain" description="ApaG" evidence="1">
    <location>
        <begin position="3"/>
        <end position="128"/>
    </location>
</feature>
<protein>
    <submittedName>
        <fullName evidence="2">Co2+/Mg2+ efflux protein ApaG</fullName>
    </submittedName>
</protein>
<evidence type="ECO:0000313" key="2">
    <source>
        <dbReference type="EMBL" id="MFD2568470.1"/>
    </source>
</evidence>
<dbReference type="EMBL" id="JBHULH010000011">
    <property type="protein sequence ID" value="MFD2568470.1"/>
    <property type="molecule type" value="Genomic_DNA"/>
</dbReference>
<dbReference type="Gene3D" id="2.60.40.1470">
    <property type="entry name" value="ApaG domain"/>
    <property type="match status" value="1"/>
</dbReference>
<dbReference type="Proteomes" id="UP001597508">
    <property type="component" value="Unassembled WGS sequence"/>
</dbReference>
<dbReference type="InterPro" id="IPR007474">
    <property type="entry name" value="ApaG_domain"/>
</dbReference>
<dbReference type="SUPFAM" id="SSF110069">
    <property type="entry name" value="ApaG-like"/>
    <property type="match status" value="1"/>
</dbReference>
<proteinExistence type="predicted"/>
<dbReference type="PANTHER" id="PTHR14289">
    <property type="entry name" value="F-BOX ONLY PROTEIN 3"/>
    <property type="match status" value="1"/>
</dbReference>
<dbReference type="InterPro" id="IPR036767">
    <property type="entry name" value="ApaG_sf"/>
</dbReference>
<dbReference type="Pfam" id="PF04379">
    <property type="entry name" value="DUF525"/>
    <property type="match status" value="1"/>
</dbReference>
<evidence type="ECO:0000259" key="1">
    <source>
        <dbReference type="PROSITE" id="PS51087"/>
    </source>
</evidence>
<keyword evidence="3" id="KW-1185">Reference proteome</keyword>
<name>A0ABW5LUP2_9FLAO</name>
<comment type="caution">
    <text evidence="2">The sequence shown here is derived from an EMBL/GenBank/DDBJ whole genome shotgun (WGS) entry which is preliminary data.</text>
</comment>
<dbReference type="RefSeq" id="WP_379667271.1">
    <property type="nucleotide sequence ID" value="NZ_JBHULH010000011.1"/>
</dbReference>
<sequence>MVQQITKGIKISVKTKYDGTLYRNYRLYHNFSYYITIENKSLETVQLTDRFWKIFDSLNTTEVVEGEGVVGQTPILEPQDTYKYKSGCFLLSNTGAMSGFYTMVNIETQQSFDVTIPTFQLSTPVSLN</sequence>
<organism evidence="2 3">
    <name type="scientific">Pseudotenacibaculum haliotis</name>
    <dbReference type="NCBI Taxonomy" id="1862138"/>
    <lineage>
        <taxon>Bacteria</taxon>
        <taxon>Pseudomonadati</taxon>
        <taxon>Bacteroidota</taxon>
        <taxon>Flavobacteriia</taxon>
        <taxon>Flavobacteriales</taxon>
        <taxon>Flavobacteriaceae</taxon>
        <taxon>Pseudotenacibaculum</taxon>
    </lineage>
</organism>
<dbReference type="PANTHER" id="PTHR14289:SF16">
    <property type="entry name" value="POLYMERASE DELTA-INTERACTING PROTEIN 2"/>
    <property type="match status" value="1"/>
</dbReference>
<dbReference type="PROSITE" id="PS51087">
    <property type="entry name" value="APAG"/>
    <property type="match status" value="1"/>
</dbReference>
<reference evidence="3" key="1">
    <citation type="journal article" date="2019" name="Int. J. Syst. Evol. Microbiol.">
        <title>The Global Catalogue of Microorganisms (GCM) 10K type strain sequencing project: providing services to taxonomists for standard genome sequencing and annotation.</title>
        <authorList>
            <consortium name="The Broad Institute Genomics Platform"/>
            <consortium name="The Broad Institute Genome Sequencing Center for Infectious Disease"/>
            <person name="Wu L."/>
            <person name="Ma J."/>
        </authorList>
    </citation>
    <scope>NUCLEOTIDE SEQUENCE [LARGE SCALE GENOMIC DNA]</scope>
    <source>
        <strain evidence="3">KCTC 52127</strain>
    </source>
</reference>
<accession>A0ABW5LUP2</accession>
<gene>
    <name evidence="2" type="primary">apaG</name>
    <name evidence="2" type="ORF">ACFSRZ_13925</name>
</gene>
<evidence type="ECO:0000313" key="3">
    <source>
        <dbReference type="Proteomes" id="UP001597508"/>
    </source>
</evidence>